<evidence type="ECO:0008006" key="3">
    <source>
        <dbReference type="Google" id="ProtNLM"/>
    </source>
</evidence>
<dbReference type="AlphaFoldDB" id="A0AAD9SUV5"/>
<dbReference type="Proteomes" id="UP001265746">
    <property type="component" value="Unassembled WGS sequence"/>
</dbReference>
<evidence type="ECO:0000313" key="1">
    <source>
        <dbReference type="EMBL" id="KAK2616029.1"/>
    </source>
</evidence>
<accession>A0AAD9SUV5</accession>
<proteinExistence type="predicted"/>
<keyword evidence="2" id="KW-1185">Reference proteome</keyword>
<name>A0AAD9SUV5_PHOAM</name>
<protein>
    <recommendedName>
        <fullName evidence="3">Calcofluor white hypersensitive protein</fullName>
    </recommendedName>
</protein>
<organism evidence="1 2">
    <name type="scientific">Phomopsis amygdali</name>
    <name type="common">Fusicoccum amygdali</name>
    <dbReference type="NCBI Taxonomy" id="1214568"/>
    <lineage>
        <taxon>Eukaryota</taxon>
        <taxon>Fungi</taxon>
        <taxon>Dikarya</taxon>
        <taxon>Ascomycota</taxon>
        <taxon>Pezizomycotina</taxon>
        <taxon>Sordariomycetes</taxon>
        <taxon>Sordariomycetidae</taxon>
        <taxon>Diaporthales</taxon>
        <taxon>Diaporthaceae</taxon>
        <taxon>Diaporthe</taxon>
    </lineage>
</organism>
<sequence length="131" mass="13853">MSRSRAPLLLGLTAAGGIGYYLYGAGGNPKVAEKQFEADVHKASAKVKGELPGRGEQYEKEAQATGRQVGAKFDEALAKTQAELQKGKAEAAAYAKDAKSATIQEIDKFDKKVEEKASQAKSGVSSWFGGK</sequence>
<evidence type="ECO:0000313" key="2">
    <source>
        <dbReference type="Proteomes" id="UP001265746"/>
    </source>
</evidence>
<gene>
    <name evidence="1" type="ORF">N8I77_002748</name>
</gene>
<comment type="caution">
    <text evidence="1">The sequence shown here is derived from an EMBL/GenBank/DDBJ whole genome shotgun (WGS) entry which is preliminary data.</text>
</comment>
<dbReference type="EMBL" id="JAUJFL010000001">
    <property type="protein sequence ID" value="KAK2616029.1"/>
    <property type="molecule type" value="Genomic_DNA"/>
</dbReference>
<reference evidence="1" key="1">
    <citation type="submission" date="2023-06" db="EMBL/GenBank/DDBJ databases">
        <authorList>
            <person name="Noh H."/>
        </authorList>
    </citation>
    <scope>NUCLEOTIDE SEQUENCE</scope>
    <source>
        <strain evidence="1">DUCC20226</strain>
    </source>
</reference>